<reference evidence="2" key="1">
    <citation type="submission" date="2016-10" db="EMBL/GenBank/DDBJ databases">
        <authorList>
            <person name="Varghese N."/>
            <person name="Submissions S."/>
        </authorList>
    </citation>
    <scope>NUCLEOTIDE SEQUENCE [LARGE SCALE GENOMIC DNA]</scope>
    <source>
        <strain evidence="2">IBRC-M 10043</strain>
    </source>
</reference>
<accession>A0A1H8MKZ2</accession>
<name>A0A1H8MKZ2_9EURY</name>
<organism evidence="1 2">
    <name type="scientific">Halorientalis persicus</name>
    <dbReference type="NCBI Taxonomy" id="1367881"/>
    <lineage>
        <taxon>Archaea</taxon>
        <taxon>Methanobacteriati</taxon>
        <taxon>Methanobacteriota</taxon>
        <taxon>Stenosarchaea group</taxon>
        <taxon>Halobacteria</taxon>
        <taxon>Halobacteriales</taxon>
        <taxon>Haloarculaceae</taxon>
        <taxon>Halorientalis</taxon>
    </lineage>
</organism>
<dbReference type="Proteomes" id="UP000198775">
    <property type="component" value="Unassembled WGS sequence"/>
</dbReference>
<evidence type="ECO:0000313" key="1">
    <source>
        <dbReference type="EMBL" id="SEO17987.1"/>
    </source>
</evidence>
<sequence>METLQSSTLTALNQITPPKVLQEKRVVLGLRDMYLLGSKEKKRLLP</sequence>
<gene>
    <name evidence="1" type="ORF">SAMN05216388_100935</name>
</gene>
<protein>
    <submittedName>
        <fullName evidence="1">Uncharacterized protein</fullName>
    </submittedName>
</protein>
<dbReference type="AlphaFoldDB" id="A0A1H8MKZ2"/>
<proteinExistence type="predicted"/>
<evidence type="ECO:0000313" key="2">
    <source>
        <dbReference type="Proteomes" id="UP000198775"/>
    </source>
</evidence>
<keyword evidence="2" id="KW-1185">Reference proteome</keyword>
<dbReference type="EMBL" id="FOCX01000009">
    <property type="protein sequence ID" value="SEO17987.1"/>
    <property type="molecule type" value="Genomic_DNA"/>
</dbReference>